<reference evidence="1" key="1">
    <citation type="submission" date="2019-08" db="EMBL/GenBank/DDBJ databases">
        <authorList>
            <person name="Kucharzyk K."/>
            <person name="Murdoch R.W."/>
            <person name="Higgins S."/>
            <person name="Loffler F."/>
        </authorList>
    </citation>
    <scope>NUCLEOTIDE SEQUENCE</scope>
</reference>
<gene>
    <name evidence="1" type="ORF">SDC9_25657</name>
</gene>
<organism evidence="1">
    <name type="scientific">bioreactor metagenome</name>
    <dbReference type="NCBI Taxonomy" id="1076179"/>
    <lineage>
        <taxon>unclassified sequences</taxon>
        <taxon>metagenomes</taxon>
        <taxon>ecological metagenomes</taxon>
    </lineage>
</organism>
<dbReference type="EMBL" id="VSSQ01000130">
    <property type="protein sequence ID" value="MPL79772.1"/>
    <property type="molecule type" value="Genomic_DNA"/>
</dbReference>
<protein>
    <submittedName>
        <fullName evidence="1">Uncharacterized protein</fullName>
    </submittedName>
</protein>
<name>A0A644ULY0_9ZZZZ</name>
<sequence length="108" mass="12503">MSNEQIEIFEYLNTNAIGYENRKSSTQIREELNLESGGVTNEHVRDLIRDMILNHNACIGSLMWKSGYWIIQTEEELNTVCESLENRADSIISRINALRNNWNNQNNG</sequence>
<comment type="caution">
    <text evidence="1">The sequence shown here is derived from an EMBL/GenBank/DDBJ whole genome shotgun (WGS) entry which is preliminary data.</text>
</comment>
<accession>A0A644ULY0</accession>
<dbReference type="AlphaFoldDB" id="A0A644ULY0"/>
<proteinExistence type="predicted"/>
<evidence type="ECO:0000313" key="1">
    <source>
        <dbReference type="EMBL" id="MPL79772.1"/>
    </source>
</evidence>